<proteinExistence type="predicted"/>
<evidence type="ECO:0000313" key="2">
    <source>
        <dbReference type="EMBL" id="PRP85389.1"/>
    </source>
</evidence>
<dbReference type="InParanoid" id="A0A2P6NN67"/>
<dbReference type="GO" id="GO:0005634">
    <property type="term" value="C:nucleus"/>
    <property type="evidence" value="ECO:0007669"/>
    <property type="project" value="TreeGrafter"/>
</dbReference>
<evidence type="ECO:0000259" key="1">
    <source>
        <dbReference type="Pfam" id="PF08553"/>
    </source>
</evidence>
<sequence length="226" mass="25340">MFLISFQIFDLGSTLSIRRRPLVHFSRKQHARPNVGSSSSFLTFIPDALHRHPPRPMTPQHCTNGYDPTFHGKAAPRILTDTTVEDATINVWYANAQAANTNADWECLRDAIVPQGITPVVVRQQPSRSKKGAIQMYSANTFNSSAGTPRAKTNLPVLGVLILSIKTTEDGEWILATCKNYLVVIRSQNNGIYSFKLTLCLFYKPLGIWISQKRQSGLWRAPTTFH</sequence>
<keyword evidence="3" id="KW-1185">Reference proteome</keyword>
<dbReference type="OrthoDB" id="10251113at2759"/>
<protein>
    <recommendedName>
        <fullName evidence="1">Vacuolar import/degradation Vid27 C-terminal domain-containing protein</fullName>
    </recommendedName>
</protein>
<name>A0A2P6NN67_9EUKA</name>
<reference evidence="2 3" key="1">
    <citation type="journal article" date="2018" name="Genome Biol. Evol.">
        <title>Multiple Roots of Fruiting Body Formation in Amoebozoa.</title>
        <authorList>
            <person name="Hillmann F."/>
            <person name="Forbes G."/>
            <person name="Novohradska S."/>
            <person name="Ferling I."/>
            <person name="Riege K."/>
            <person name="Groth M."/>
            <person name="Westermann M."/>
            <person name="Marz M."/>
            <person name="Spaller T."/>
            <person name="Winckler T."/>
            <person name="Schaap P."/>
            <person name="Glockner G."/>
        </authorList>
    </citation>
    <scope>NUCLEOTIDE SEQUENCE [LARGE SCALE GENOMIC DNA]</scope>
    <source>
        <strain evidence="2 3">Jena</strain>
    </source>
</reference>
<dbReference type="GO" id="GO:0005737">
    <property type="term" value="C:cytoplasm"/>
    <property type="evidence" value="ECO:0007669"/>
    <property type="project" value="TreeGrafter"/>
</dbReference>
<organism evidence="2 3">
    <name type="scientific">Planoprotostelium fungivorum</name>
    <dbReference type="NCBI Taxonomy" id="1890364"/>
    <lineage>
        <taxon>Eukaryota</taxon>
        <taxon>Amoebozoa</taxon>
        <taxon>Evosea</taxon>
        <taxon>Variosea</taxon>
        <taxon>Cavosteliida</taxon>
        <taxon>Cavosteliaceae</taxon>
        <taxon>Planoprotostelium</taxon>
    </lineage>
</organism>
<comment type="caution">
    <text evidence="2">The sequence shown here is derived from an EMBL/GenBank/DDBJ whole genome shotgun (WGS) entry which is preliminary data.</text>
</comment>
<dbReference type="PANTHER" id="PTHR31913">
    <property type="entry name" value="VACUOLAR IMPORT AND DEGRADATION PROTEIN 27"/>
    <property type="match status" value="1"/>
</dbReference>
<dbReference type="EMBL" id="MDYQ01000046">
    <property type="protein sequence ID" value="PRP85389.1"/>
    <property type="molecule type" value="Genomic_DNA"/>
</dbReference>
<dbReference type="AlphaFoldDB" id="A0A2P6NN67"/>
<feature type="domain" description="Vacuolar import/degradation Vid27 C-terminal" evidence="1">
    <location>
        <begin position="129"/>
        <end position="188"/>
    </location>
</feature>
<dbReference type="PANTHER" id="PTHR31913:SF0">
    <property type="entry name" value="VACUOLAR IMPORT AND DEGRADATION PROTEIN 27"/>
    <property type="match status" value="1"/>
</dbReference>
<dbReference type="Proteomes" id="UP000241769">
    <property type="component" value="Unassembled WGS sequence"/>
</dbReference>
<dbReference type="InterPro" id="IPR013863">
    <property type="entry name" value="VID27_C"/>
</dbReference>
<accession>A0A2P6NN67</accession>
<gene>
    <name evidence="2" type="ORF">PROFUN_07097</name>
</gene>
<dbReference type="InterPro" id="IPR040458">
    <property type="entry name" value="Vid27"/>
</dbReference>
<evidence type="ECO:0000313" key="3">
    <source>
        <dbReference type="Proteomes" id="UP000241769"/>
    </source>
</evidence>
<dbReference type="Pfam" id="PF08553">
    <property type="entry name" value="VID27"/>
    <property type="match status" value="1"/>
</dbReference>